<comment type="caution">
    <text evidence="3">The sequence shown here is derived from an EMBL/GenBank/DDBJ whole genome shotgun (WGS) entry which is preliminary data.</text>
</comment>
<accession>A0A1B7YBS4</accession>
<proteinExistence type="predicted"/>
<dbReference type="GO" id="GO:0008270">
    <property type="term" value="F:zinc ion binding"/>
    <property type="evidence" value="ECO:0007669"/>
    <property type="project" value="UniProtKB-KW"/>
</dbReference>
<dbReference type="EMBL" id="LTAN01000005">
    <property type="protein sequence ID" value="OBR09477.1"/>
    <property type="molecule type" value="Genomic_DNA"/>
</dbReference>
<dbReference type="AlphaFoldDB" id="A0A1B7YBS4"/>
<sequence>MARIFGNPARSPRCRPSSSLFGDLCWLEAFTTPHRPDFELGSSNGSDLACLLEVYDQPPETLYTASETCDGIGNIIDNELFRVSGLTLPISAITGPVNNASPLAPEPTLQEATLNLVDGGCLYTKPSAPSTTPSHKPTKKPLSCQRGCSLSFASPKDLRRHYGSEKHARGKETKAYRCRCGYSTPRKDHYRRHLRGIEESRPCRFQRPFFECICRREETQGDAGMHLHHIDACKEGRGVSGRPKKARGFEAF</sequence>
<evidence type="ECO:0000256" key="1">
    <source>
        <dbReference type="PROSITE-ProRule" id="PRU00042"/>
    </source>
</evidence>
<dbReference type="KEGG" id="chig:CH63R_08242"/>
<dbReference type="Proteomes" id="UP000092177">
    <property type="component" value="Chromosome 5"/>
</dbReference>
<reference evidence="4" key="1">
    <citation type="journal article" date="2017" name="BMC Genomics">
        <title>Gapless genome assembly of Colletotrichum higginsianum reveals chromosome structure and association of transposable elements with secondary metabolite gene clusters.</title>
        <authorList>
            <person name="Dallery J.-F."/>
            <person name="Lapalu N."/>
            <person name="Zampounis A."/>
            <person name="Pigne S."/>
            <person name="Luyten I."/>
            <person name="Amselem J."/>
            <person name="Wittenberg A.H.J."/>
            <person name="Zhou S."/>
            <person name="de Queiroz M.V."/>
            <person name="Robin G.P."/>
            <person name="Auger A."/>
            <person name="Hainaut M."/>
            <person name="Henrissat B."/>
            <person name="Kim K.-T."/>
            <person name="Lee Y.-H."/>
            <person name="Lespinet O."/>
            <person name="Schwartz D.C."/>
            <person name="Thon M.R."/>
            <person name="O'Connell R.J."/>
        </authorList>
    </citation>
    <scope>NUCLEOTIDE SEQUENCE [LARGE SCALE GENOMIC DNA]</scope>
    <source>
        <strain evidence="4">IMI 349063</strain>
    </source>
</reference>
<evidence type="ECO:0000313" key="3">
    <source>
        <dbReference type="EMBL" id="OBR09477.1"/>
    </source>
</evidence>
<keyword evidence="1" id="KW-0863">Zinc-finger</keyword>
<evidence type="ECO:0000259" key="2">
    <source>
        <dbReference type="PROSITE" id="PS50157"/>
    </source>
</evidence>
<organism evidence="3 4">
    <name type="scientific">Colletotrichum higginsianum (strain IMI 349063)</name>
    <name type="common">Crucifer anthracnose fungus</name>
    <dbReference type="NCBI Taxonomy" id="759273"/>
    <lineage>
        <taxon>Eukaryota</taxon>
        <taxon>Fungi</taxon>
        <taxon>Dikarya</taxon>
        <taxon>Ascomycota</taxon>
        <taxon>Pezizomycotina</taxon>
        <taxon>Sordariomycetes</taxon>
        <taxon>Hypocreomycetidae</taxon>
        <taxon>Glomerellales</taxon>
        <taxon>Glomerellaceae</taxon>
        <taxon>Colletotrichum</taxon>
        <taxon>Colletotrichum destructivum species complex</taxon>
    </lineage>
</organism>
<name>A0A1B7YBS4_COLHI</name>
<dbReference type="PROSITE" id="PS50157">
    <property type="entry name" value="ZINC_FINGER_C2H2_2"/>
    <property type="match status" value="1"/>
</dbReference>
<protein>
    <recommendedName>
        <fullName evidence="2">C2H2-type domain-containing protein</fullName>
    </recommendedName>
</protein>
<dbReference type="InterPro" id="IPR013087">
    <property type="entry name" value="Znf_C2H2_type"/>
</dbReference>
<evidence type="ECO:0000313" key="4">
    <source>
        <dbReference type="Proteomes" id="UP000092177"/>
    </source>
</evidence>
<dbReference type="PROSITE" id="PS00028">
    <property type="entry name" value="ZINC_FINGER_C2H2_1"/>
    <property type="match status" value="1"/>
</dbReference>
<feature type="domain" description="C2H2-type" evidence="2">
    <location>
        <begin position="142"/>
        <end position="172"/>
    </location>
</feature>
<dbReference type="Gene3D" id="3.30.160.60">
    <property type="entry name" value="Classic Zinc Finger"/>
    <property type="match status" value="1"/>
</dbReference>
<keyword evidence="4" id="KW-1185">Reference proteome</keyword>
<keyword evidence="1" id="KW-0862">Zinc</keyword>
<dbReference type="RefSeq" id="XP_018157994.1">
    <property type="nucleotide sequence ID" value="XM_018303216.1"/>
</dbReference>
<gene>
    <name evidence="3" type="ORF">CH63R_08242</name>
</gene>
<keyword evidence="1" id="KW-0479">Metal-binding</keyword>
<dbReference type="GeneID" id="28867323"/>
<dbReference type="VEuPathDB" id="FungiDB:CH63R_08242"/>